<dbReference type="Pfam" id="PF20028">
    <property type="entry name" value="VMAP-C"/>
    <property type="match status" value="1"/>
</dbReference>
<sequence length="578" mass="61895">MMSAEWHARVECGGQVVGAGFLVTPRRVLTCAHVVGEGDGELTVTFTERPGSPAVPARVVADGGWAGGPTDLGDLAVLELEQEVPVAPAALAPVGAAHAPRPDRPRKLVVYGFPVGFDEGTLAEYRITATQLLNREWIQLEAWQPGGQPLAPGFSGAAVTLVDTGEVVGMVTAAAGAQGVHNGRMMPTEVMARYWPDLTGLVPTADHRGADRARLRELVERAVRAGLDGDPLRRVRLYEAARGPLDPDPPQEGFESLWSAALFVLCEIDGDDAATTVARFTTQVEALFETPAEPDPESPEAPEWSPILVDLRHSGAGDGQVLVEVSAYSGGRRHPVGSDTLPRARVRAYVQDRIEDAFRHLTPGSDELIAFALPRDWIDLPVDRWASAPDDDTPLGSVYPLVVTDQARRRAGARHQLTRVWKRLDGLPGVRVHRVECGTHEEPPQLRMRLRRSDAVLAGFATVPGTPRTRAHFDTSLTAPAPVVVWSRGGCAAGDDVPCAGGEGCAGKTFLDELDACVSGVPPAELPRLVLTLREEADAEDGHWARDIQLLWDDPRVFTDPYGSTPAPASASAHSPVA</sequence>
<gene>
    <name evidence="2" type="ORF">ACFPIH_22960</name>
</gene>
<proteinExistence type="predicted"/>
<evidence type="ECO:0000313" key="3">
    <source>
        <dbReference type="Proteomes" id="UP001595839"/>
    </source>
</evidence>
<reference evidence="3" key="1">
    <citation type="journal article" date="2019" name="Int. J. Syst. Evol. Microbiol.">
        <title>The Global Catalogue of Microorganisms (GCM) 10K type strain sequencing project: providing services to taxonomists for standard genome sequencing and annotation.</title>
        <authorList>
            <consortium name="The Broad Institute Genomics Platform"/>
            <consortium name="The Broad Institute Genome Sequencing Center for Infectious Disease"/>
            <person name="Wu L."/>
            <person name="Ma J."/>
        </authorList>
    </citation>
    <scope>NUCLEOTIDE SEQUENCE [LARGE SCALE GENOMIC DNA]</scope>
    <source>
        <strain evidence="3">CGMCC 4.7177</strain>
    </source>
</reference>
<comment type="caution">
    <text evidence="2">The sequence shown here is derived from an EMBL/GenBank/DDBJ whole genome shotgun (WGS) entry which is preliminary data.</text>
</comment>
<accession>A0ABV9AUH7</accession>
<evidence type="ECO:0000259" key="1">
    <source>
        <dbReference type="Pfam" id="PF20028"/>
    </source>
</evidence>
<organism evidence="2 3">
    <name type="scientific">Streptomyces vulcanius</name>
    <dbReference type="NCBI Taxonomy" id="1441876"/>
    <lineage>
        <taxon>Bacteria</taxon>
        <taxon>Bacillati</taxon>
        <taxon>Actinomycetota</taxon>
        <taxon>Actinomycetes</taxon>
        <taxon>Kitasatosporales</taxon>
        <taxon>Streptomycetaceae</taxon>
        <taxon>Streptomyces</taxon>
    </lineage>
</organism>
<dbReference type="InterPro" id="IPR045450">
    <property type="entry name" value="VMAP_C"/>
</dbReference>
<keyword evidence="3" id="KW-1185">Reference proteome</keyword>
<protein>
    <submittedName>
        <fullName evidence="2">Trypsin-like peptidase domain-containing protein</fullName>
    </submittedName>
</protein>
<dbReference type="InterPro" id="IPR009003">
    <property type="entry name" value="Peptidase_S1_PA"/>
</dbReference>
<dbReference type="EMBL" id="JBHSFK010000014">
    <property type="protein sequence ID" value="MFC4502355.1"/>
    <property type="molecule type" value="Genomic_DNA"/>
</dbReference>
<dbReference type="Gene3D" id="2.40.10.120">
    <property type="match status" value="1"/>
</dbReference>
<evidence type="ECO:0000313" key="2">
    <source>
        <dbReference type="EMBL" id="MFC4502355.1"/>
    </source>
</evidence>
<feature type="domain" description="vWA-MoxR associated protein C-terminal" evidence="1">
    <location>
        <begin position="320"/>
        <end position="555"/>
    </location>
</feature>
<name>A0ABV9AUH7_9ACTN</name>
<dbReference type="Proteomes" id="UP001595839">
    <property type="component" value="Unassembled WGS sequence"/>
</dbReference>
<dbReference type="Pfam" id="PF13365">
    <property type="entry name" value="Trypsin_2"/>
    <property type="match status" value="1"/>
</dbReference>
<dbReference type="SUPFAM" id="SSF50494">
    <property type="entry name" value="Trypsin-like serine proteases"/>
    <property type="match status" value="1"/>
</dbReference>
<dbReference type="RefSeq" id="WP_381163994.1">
    <property type="nucleotide sequence ID" value="NZ_JBHSFK010000014.1"/>
</dbReference>